<name>A0A5B9WDP2_9BACT</name>
<feature type="transmembrane region" description="Helical" evidence="8">
    <location>
        <begin position="14"/>
        <end position="43"/>
    </location>
</feature>
<feature type="transmembrane region" description="Helical" evidence="8">
    <location>
        <begin position="233"/>
        <end position="259"/>
    </location>
</feature>
<gene>
    <name evidence="9" type="primary">tqsA_5</name>
    <name evidence="9" type="ORF">OJF2_69500</name>
</gene>
<dbReference type="AlphaFoldDB" id="A0A5B9WDP2"/>
<keyword evidence="3" id="KW-0813">Transport</keyword>
<keyword evidence="7 8" id="KW-0472">Membrane</keyword>
<dbReference type="EMBL" id="CP042997">
    <property type="protein sequence ID" value="QEH38349.1"/>
    <property type="molecule type" value="Genomic_DNA"/>
</dbReference>
<comment type="subcellular location">
    <subcellularLocation>
        <location evidence="1">Cell membrane</location>
        <topology evidence="1">Multi-pass membrane protein</topology>
    </subcellularLocation>
</comment>
<reference evidence="9 10" key="1">
    <citation type="submission" date="2019-08" db="EMBL/GenBank/DDBJ databases">
        <title>Deep-cultivation of Planctomycetes and their phenomic and genomic characterization uncovers novel biology.</title>
        <authorList>
            <person name="Wiegand S."/>
            <person name="Jogler M."/>
            <person name="Boedeker C."/>
            <person name="Pinto D."/>
            <person name="Vollmers J."/>
            <person name="Rivas-Marin E."/>
            <person name="Kohn T."/>
            <person name="Peeters S.H."/>
            <person name="Heuer A."/>
            <person name="Rast P."/>
            <person name="Oberbeckmann S."/>
            <person name="Bunk B."/>
            <person name="Jeske O."/>
            <person name="Meyerdierks A."/>
            <person name="Storesund J.E."/>
            <person name="Kallscheuer N."/>
            <person name="Luecker S."/>
            <person name="Lage O.M."/>
            <person name="Pohl T."/>
            <person name="Merkel B.J."/>
            <person name="Hornburger P."/>
            <person name="Mueller R.-W."/>
            <person name="Bruemmer F."/>
            <person name="Labrenz M."/>
            <person name="Spormann A.M."/>
            <person name="Op den Camp H."/>
            <person name="Overmann J."/>
            <person name="Amann R."/>
            <person name="Jetten M.S.M."/>
            <person name="Mascher T."/>
            <person name="Medema M.H."/>
            <person name="Devos D.P."/>
            <person name="Kaster A.-K."/>
            <person name="Ovreas L."/>
            <person name="Rohde M."/>
            <person name="Galperin M.Y."/>
            <person name="Jogler C."/>
        </authorList>
    </citation>
    <scope>NUCLEOTIDE SEQUENCE [LARGE SCALE GENOMIC DNA]</scope>
    <source>
        <strain evidence="9 10">OJF2</strain>
    </source>
</reference>
<feature type="transmembrane region" description="Helical" evidence="8">
    <location>
        <begin position="149"/>
        <end position="168"/>
    </location>
</feature>
<keyword evidence="6 8" id="KW-1133">Transmembrane helix</keyword>
<protein>
    <submittedName>
        <fullName evidence="9">AI-2 transport protein TqsA</fullName>
    </submittedName>
</protein>
<comment type="similarity">
    <text evidence="2">Belongs to the autoinducer-2 exporter (AI-2E) (TC 2.A.86) family.</text>
</comment>
<evidence type="ECO:0000256" key="1">
    <source>
        <dbReference type="ARBA" id="ARBA00004651"/>
    </source>
</evidence>
<dbReference type="Pfam" id="PF01594">
    <property type="entry name" value="AI-2E_transport"/>
    <property type="match status" value="1"/>
</dbReference>
<keyword evidence="5 8" id="KW-0812">Transmembrane</keyword>
<dbReference type="KEGG" id="agv:OJF2_69500"/>
<dbReference type="GO" id="GO:0005886">
    <property type="term" value="C:plasma membrane"/>
    <property type="evidence" value="ECO:0007669"/>
    <property type="project" value="UniProtKB-SubCell"/>
</dbReference>
<evidence type="ECO:0000256" key="5">
    <source>
        <dbReference type="ARBA" id="ARBA00022692"/>
    </source>
</evidence>
<proteinExistence type="inferred from homology"/>
<evidence type="ECO:0000313" key="9">
    <source>
        <dbReference type="EMBL" id="QEH38349.1"/>
    </source>
</evidence>
<accession>A0A5B9WDP2</accession>
<evidence type="ECO:0000256" key="3">
    <source>
        <dbReference type="ARBA" id="ARBA00022448"/>
    </source>
</evidence>
<keyword evidence="10" id="KW-1185">Reference proteome</keyword>
<dbReference type="RefSeq" id="WP_246196290.1">
    <property type="nucleotide sequence ID" value="NZ_CP042997.1"/>
</dbReference>
<dbReference type="Proteomes" id="UP000324233">
    <property type="component" value="Chromosome"/>
</dbReference>
<evidence type="ECO:0000256" key="8">
    <source>
        <dbReference type="SAM" id="Phobius"/>
    </source>
</evidence>
<keyword evidence="4" id="KW-1003">Cell membrane</keyword>
<evidence type="ECO:0000256" key="6">
    <source>
        <dbReference type="ARBA" id="ARBA00022989"/>
    </source>
</evidence>
<dbReference type="InterPro" id="IPR002549">
    <property type="entry name" value="AI-2E-like"/>
</dbReference>
<evidence type="ECO:0000256" key="2">
    <source>
        <dbReference type="ARBA" id="ARBA00009773"/>
    </source>
</evidence>
<evidence type="ECO:0000256" key="7">
    <source>
        <dbReference type="ARBA" id="ARBA00023136"/>
    </source>
</evidence>
<evidence type="ECO:0000313" key="10">
    <source>
        <dbReference type="Proteomes" id="UP000324233"/>
    </source>
</evidence>
<dbReference type="PANTHER" id="PTHR21716:SF53">
    <property type="entry name" value="PERMEASE PERM-RELATED"/>
    <property type="match status" value="1"/>
</dbReference>
<sequence length="403" mass="42790">MAERQGRYATSSQVVLAVLAVIGALYLMRIILVPIALALVLACMFAPVASFFRRWFPFGSLGALALVLLLIAGGLYVASLTAESLIRGTQTIPAEVERLAGQVSKRINEVVRAQPYLRGVLPDPGTIDRLGDTNSAILIEKMTYSFADLSFWAVEGFIVLVLVIFLLVEGPMLTHKVIRFASRTTGEADRTSLMLGQVTRKIRVYLVARTIINLGLGLVIAGGLWLLNIHYALALGLFAGVTNFVPYIGQLLGGALPTVVAIGQNGSIGDALLVAAMYLAAVGVEGYVVTPMVLGRSLDLNGTTVLVACLFWGFLWGLIGLVLAMPITVSLKLFFQSVPELNRWAELMSVDWQSPDPDDGDPALAATLVETLHGPPIAPAGVAARAVAKGKEQAGAATGEPRG</sequence>
<feature type="transmembrane region" description="Helical" evidence="8">
    <location>
        <begin position="204"/>
        <end position="227"/>
    </location>
</feature>
<evidence type="ECO:0000256" key="4">
    <source>
        <dbReference type="ARBA" id="ARBA00022475"/>
    </source>
</evidence>
<dbReference type="PANTHER" id="PTHR21716">
    <property type="entry name" value="TRANSMEMBRANE PROTEIN"/>
    <property type="match status" value="1"/>
</dbReference>
<feature type="transmembrane region" description="Helical" evidence="8">
    <location>
        <begin position="55"/>
        <end position="78"/>
    </location>
</feature>
<organism evidence="9 10">
    <name type="scientific">Aquisphaera giovannonii</name>
    <dbReference type="NCBI Taxonomy" id="406548"/>
    <lineage>
        <taxon>Bacteria</taxon>
        <taxon>Pseudomonadati</taxon>
        <taxon>Planctomycetota</taxon>
        <taxon>Planctomycetia</taxon>
        <taxon>Isosphaerales</taxon>
        <taxon>Isosphaeraceae</taxon>
        <taxon>Aquisphaera</taxon>
    </lineage>
</organism>
<feature type="transmembrane region" description="Helical" evidence="8">
    <location>
        <begin position="310"/>
        <end position="335"/>
    </location>
</feature>
<feature type="transmembrane region" description="Helical" evidence="8">
    <location>
        <begin position="271"/>
        <end position="290"/>
    </location>
</feature>